<dbReference type="InterPro" id="IPR043749">
    <property type="entry name" value="DUF5694"/>
</dbReference>
<dbReference type="AlphaFoldDB" id="A0A516V8G2"/>
<feature type="signal peptide" evidence="1">
    <location>
        <begin position="1"/>
        <end position="20"/>
    </location>
</feature>
<reference evidence="2 3" key="1">
    <citation type="submission" date="2019-07" db="EMBL/GenBank/DDBJ databases">
        <title>Lysobacter weifangensis sp. nov., isolated from bensulfuron-methyl contaminated farmland soil.</title>
        <authorList>
            <person name="Zhao H."/>
        </authorList>
    </citation>
    <scope>NUCLEOTIDE SEQUENCE [LARGE SCALE GENOMIC DNA]</scope>
    <source>
        <strain evidence="2 3">CC-Bw-6</strain>
    </source>
</reference>
<proteinExistence type="predicted"/>
<accession>A0A516V8G2</accession>
<evidence type="ECO:0000313" key="2">
    <source>
        <dbReference type="EMBL" id="QDQ74817.1"/>
    </source>
</evidence>
<evidence type="ECO:0008006" key="4">
    <source>
        <dbReference type="Google" id="ProtNLM"/>
    </source>
</evidence>
<sequence>MKKCVAAFALCLSLSPAGFAQERVDLSTLDAAMPGPRTQVLVLGTVHLSQGGPEKFDPAALQPVLQRLAAYKPDIITIEGLSGETCEVMRHRVAYKQAIEDYCPDVAPAQAALGIDTWAALDQVDATLKAWPSQPAPSQRRHLAALFLAAGDPSSAMVQWLQLPDAERHAGDGLDDALAQGLRKRESGRNENVQIAARLAARLGLQRVFPVDDHTGDNLDIDDEDAFGKAITEAWHGASAEALKSREHVDALHKSGDMLATYRAVNSPEVLRLAIASDFGQALAEPSPQRYGRQYVGGWETRNLRMAANVHATFREHPGARVLSVVGSSHKPWFDGLLEQMQGVDIVDAEQVLE</sequence>
<dbReference type="OrthoDB" id="69432at2"/>
<keyword evidence="3" id="KW-1185">Reference proteome</keyword>
<evidence type="ECO:0000313" key="3">
    <source>
        <dbReference type="Proteomes" id="UP000315891"/>
    </source>
</evidence>
<keyword evidence="1" id="KW-0732">Signal</keyword>
<name>A0A516V8G2_9GAMM</name>
<dbReference type="Proteomes" id="UP000315891">
    <property type="component" value="Chromosome"/>
</dbReference>
<feature type="chain" id="PRO_5021861823" description="TraB/GumN family protein" evidence="1">
    <location>
        <begin position="21"/>
        <end position="354"/>
    </location>
</feature>
<dbReference type="RefSeq" id="WP_143880326.1">
    <property type="nucleotide sequence ID" value="NZ_BAABLZ010000001.1"/>
</dbReference>
<organism evidence="2 3">
    <name type="scientific">Pseudoluteimonas lycopersici</name>
    <dbReference type="NCBI Taxonomy" id="1324796"/>
    <lineage>
        <taxon>Bacteria</taxon>
        <taxon>Pseudomonadati</taxon>
        <taxon>Pseudomonadota</taxon>
        <taxon>Gammaproteobacteria</taxon>
        <taxon>Lysobacterales</taxon>
        <taxon>Lysobacteraceae</taxon>
        <taxon>Pseudoluteimonas</taxon>
    </lineage>
</organism>
<protein>
    <recommendedName>
        <fullName evidence="4">TraB/GumN family protein</fullName>
    </recommendedName>
</protein>
<dbReference type="EMBL" id="CP041742">
    <property type="protein sequence ID" value="QDQ74817.1"/>
    <property type="molecule type" value="Genomic_DNA"/>
</dbReference>
<evidence type="ECO:0000256" key="1">
    <source>
        <dbReference type="SAM" id="SignalP"/>
    </source>
</evidence>
<dbReference type="Pfam" id="PF18950">
    <property type="entry name" value="DUF5694"/>
    <property type="match status" value="1"/>
</dbReference>
<gene>
    <name evidence="2" type="ORF">FNZ56_09125</name>
</gene>